<dbReference type="STRING" id="578459.A0A194S1F1"/>
<evidence type="ECO:0000313" key="4">
    <source>
        <dbReference type="Proteomes" id="UP000053890"/>
    </source>
</evidence>
<name>A0A194S1F1_RHOGW</name>
<keyword evidence="4" id="KW-1185">Reference proteome</keyword>
<dbReference type="RefSeq" id="XP_018270393.1">
    <property type="nucleotide sequence ID" value="XM_018414491.1"/>
</dbReference>
<dbReference type="Gene3D" id="3.30.760.10">
    <property type="entry name" value="RNA Cap, Translation Initiation Factor Eif4e"/>
    <property type="match status" value="1"/>
</dbReference>
<feature type="compositionally biased region" description="Basic and acidic residues" evidence="2">
    <location>
        <begin position="268"/>
        <end position="278"/>
    </location>
</feature>
<comment type="similarity">
    <text evidence="1">Belongs to the UPF0696 family.</text>
</comment>
<reference evidence="3 4" key="1">
    <citation type="journal article" date="2015" name="Front. Microbiol.">
        <title>Genome sequence of the plant growth promoting endophytic yeast Rhodotorula graminis WP1.</title>
        <authorList>
            <person name="Firrincieli A."/>
            <person name="Otillar R."/>
            <person name="Salamov A."/>
            <person name="Schmutz J."/>
            <person name="Khan Z."/>
            <person name="Redman R.S."/>
            <person name="Fleck N.D."/>
            <person name="Lindquist E."/>
            <person name="Grigoriev I.V."/>
            <person name="Doty S.L."/>
        </authorList>
    </citation>
    <scope>NUCLEOTIDE SEQUENCE [LARGE SCALE GENOMIC DNA]</scope>
    <source>
        <strain evidence="3 4">WP1</strain>
    </source>
</reference>
<dbReference type="InterPro" id="IPR015034">
    <property type="entry name" value="Bles03"/>
</dbReference>
<evidence type="ECO:0000256" key="1">
    <source>
        <dbReference type="ARBA" id="ARBA00010568"/>
    </source>
</evidence>
<evidence type="ECO:0000256" key="2">
    <source>
        <dbReference type="SAM" id="MobiDB-lite"/>
    </source>
</evidence>
<accession>A0A194S1F1</accession>
<dbReference type="Proteomes" id="UP000053890">
    <property type="component" value="Unassembled WGS sequence"/>
</dbReference>
<dbReference type="GeneID" id="28974939"/>
<proteinExistence type="inferred from homology"/>
<feature type="region of interest" description="Disordered" evidence="2">
    <location>
        <begin position="268"/>
        <end position="303"/>
    </location>
</feature>
<dbReference type="PANTHER" id="PTHR31977">
    <property type="entry name" value="UPF0696 PROTEIN C11ORF68"/>
    <property type="match status" value="1"/>
</dbReference>
<dbReference type="SUPFAM" id="SSF55418">
    <property type="entry name" value="eIF4e-like"/>
    <property type="match status" value="1"/>
</dbReference>
<protein>
    <submittedName>
        <fullName evidence="3">Uncharacterized protein</fullName>
    </submittedName>
</protein>
<dbReference type="EMBL" id="KQ474080">
    <property type="protein sequence ID" value="KPV74344.1"/>
    <property type="molecule type" value="Genomic_DNA"/>
</dbReference>
<dbReference type="InterPro" id="IPR023398">
    <property type="entry name" value="TIF_eIF4e-like"/>
</dbReference>
<dbReference type="OMA" id="KPWIWVQ"/>
<dbReference type="OrthoDB" id="10067381at2759"/>
<organism evidence="3 4">
    <name type="scientific">Rhodotorula graminis (strain WP1)</name>
    <dbReference type="NCBI Taxonomy" id="578459"/>
    <lineage>
        <taxon>Eukaryota</taxon>
        <taxon>Fungi</taxon>
        <taxon>Dikarya</taxon>
        <taxon>Basidiomycota</taxon>
        <taxon>Pucciniomycotina</taxon>
        <taxon>Microbotryomycetes</taxon>
        <taxon>Sporidiobolales</taxon>
        <taxon>Sporidiobolaceae</taxon>
        <taxon>Rhodotorula</taxon>
    </lineage>
</organism>
<gene>
    <name evidence="3" type="ORF">RHOBADRAFT_44833</name>
</gene>
<dbReference type="Pfam" id="PF08939">
    <property type="entry name" value="Bles03"/>
    <property type="match status" value="1"/>
</dbReference>
<evidence type="ECO:0000313" key="3">
    <source>
        <dbReference type="EMBL" id="KPV74344.1"/>
    </source>
</evidence>
<sequence length="303" mass="33571">MDDMPMVRLLLQHRLNRPADKDAIDAFLAKHKPSSADTSVGPWIWVRLPREGKDKMADELSEEDHRYFALTAAGRLIINGLMERLDEIKATAPVRANKARGLRSQKDLREEAHDKFKDDTKELAQKHNVLDGKWLLRPTPENVDFVWSKIVHAVADKDGPLAKTGAVHCAKVATTSMGERSTHVICIYCDDSWDEQAAGDVFKVLVRDLGQVSGSYKPDVLTVLGIDSKHASGLPVSLYKSTTFMTQKEIDAALEAVSKRGDAKVKTAKVKTLEDEKASGASDGFDPVSESEDDKPRKKARRA</sequence>
<dbReference type="PANTHER" id="PTHR31977:SF1">
    <property type="entry name" value="UPF0696 PROTEIN C11ORF68"/>
    <property type="match status" value="1"/>
</dbReference>
<dbReference type="AlphaFoldDB" id="A0A194S1F1"/>